<dbReference type="Proteomes" id="UP000604046">
    <property type="component" value="Unassembled WGS sequence"/>
</dbReference>
<evidence type="ECO:0000256" key="2">
    <source>
        <dbReference type="SAM" id="Phobius"/>
    </source>
</evidence>
<feature type="transmembrane region" description="Helical" evidence="2">
    <location>
        <begin position="319"/>
        <end position="340"/>
    </location>
</feature>
<evidence type="ECO:0000313" key="3">
    <source>
        <dbReference type="EMBL" id="CAE6937883.1"/>
    </source>
</evidence>
<feature type="region of interest" description="Disordered" evidence="1">
    <location>
        <begin position="157"/>
        <end position="204"/>
    </location>
</feature>
<evidence type="ECO:0000313" key="4">
    <source>
        <dbReference type="Proteomes" id="UP000604046"/>
    </source>
</evidence>
<feature type="transmembrane region" description="Helical" evidence="2">
    <location>
        <begin position="269"/>
        <end position="288"/>
    </location>
</feature>
<keyword evidence="2" id="KW-1133">Transmembrane helix</keyword>
<feature type="transmembrane region" description="Helical" evidence="2">
    <location>
        <begin position="293"/>
        <end position="313"/>
    </location>
</feature>
<proteinExistence type="predicted"/>
<dbReference type="AlphaFoldDB" id="A0A812H3D4"/>
<dbReference type="EMBL" id="CAJNDS010000058">
    <property type="protein sequence ID" value="CAE6937883.1"/>
    <property type="molecule type" value="Genomic_DNA"/>
</dbReference>
<name>A0A812H3D4_9DINO</name>
<dbReference type="OrthoDB" id="414813at2759"/>
<sequence length="357" mass="37354">MHRCSGDWLPQLAEYCCCDSGYAWVSGTAGACVLKTTTPAPPDFEQGASRGRLLFCETFDEEDQAELVSPGLITQFNEAAVQKWVAEVLTEAGYDGSVPQATAALEKHHVNGEALVSLSPWQLMAYGIDEGPAEIISSKVQTSSKVEALSWTPLRRLSSGTSGCAEEGDGTRDDGDASFHTGSSGCTEGAQEHHRGLHTGSKGCSKSSTGTRGCHQHHSSGARGCHSNYKSGSQGCHHVHHAARGCDSGVQGCHSGVCGCQDRSDLGDAFAFLLLFPFVLLVAVGLVVHSLAALPIVLAYWVAFPVFLAMVAFSTGSFLALLCSGCSAVVWAAGVVWIRLAGTEADGSLLNTGSGED</sequence>
<gene>
    <name evidence="3" type="ORF">SNAT2548_LOCUS1103</name>
</gene>
<reference evidence="3" key="1">
    <citation type="submission" date="2021-02" db="EMBL/GenBank/DDBJ databases">
        <authorList>
            <person name="Dougan E. K."/>
            <person name="Rhodes N."/>
            <person name="Thang M."/>
            <person name="Chan C."/>
        </authorList>
    </citation>
    <scope>NUCLEOTIDE SEQUENCE</scope>
</reference>
<keyword evidence="2" id="KW-0812">Transmembrane</keyword>
<keyword evidence="4" id="KW-1185">Reference proteome</keyword>
<evidence type="ECO:0008006" key="5">
    <source>
        <dbReference type="Google" id="ProtNLM"/>
    </source>
</evidence>
<organism evidence="3 4">
    <name type="scientific">Symbiodinium natans</name>
    <dbReference type="NCBI Taxonomy" id="878477"/>
    <lineage>
        <taxon>Eukaryota</taxon>
        <taxon>Sar</taxon>
        <taxon>Alveolata</taxon>
        <taxon>Dinophyceae</taxon>
        <taxon>Suessiales</taxon>
        <taxon>Symbiodiniaceae</taxon>
        <taxon>Symbiodinium</taxon>
    </lineage>
</organism>
<accession>A0A812H3D4</accession>
<keyword evidence="2" id="KW-0472">Membrane</keyword>
<evidence type="ECO:0000256" key="1">
    <source>
        <dbReference type="SAM" id="MobiDB-lite"/>
    </source>
</evidence>
<dbReference type="PROSITE" id="PS51257">
    <property type="entry name" value="PROKAR_LIPOPROTEIN"/>
    <property type="match status" value="1"/>
</dbReference>
<protein>
    <recommendedName>
        <fullName evidence="5">SAM domain-containing protein</fullName>
    </recommendedName>
</protein>
<comment type="caution">
    <text evidence="3">The sequence shown here is derived from an EMBL/GenBank/DDBJ whole genome shotgun (WGS) entry which is preliminary data.</text>
</comment>